<dbReference type="PANTHER" id="PTHR40061:SF1">
    <property type="entry name" value="SPORULATION PROTEIN YLMC-RELATED"/>
    <property type="match status" value="1"/>
</dbReference>
<evidence type="ECO:0000313" key="2">
    <source>
        <dbReference type="EMBL" id="KXG75805.1"/>
    </source>
</evidence>
<dbReference type="InterPro" id="IPR014238">
    <property type="entry name" value="Spore_YlmC/YmxH"/>
</dbReference>
<protein>
    <recommendedName>
        <fullName evidence="1">PRC-barrel domain-containing protein</fullName>
    </recommendedName>
</protein>
<dbReference type="RefSeq" id="WP_068556153.1">
    <property type="nucleotide sequence ID" value="NZ_LOEE01000031.1"/>
</dbReference>
<dbReference type="Gene3D" id="2.30.30.240">
    <property type="entry name" value="PRC-barrel domain"/>
    <property type="match status" value="1"/>
</dbReference>
<dbReference type="PANTHER" id="PTHR40061">
    <property type="entry name" value="SPORULATION PROTEIN YLMC-RELATED"/>
    <property type="match status" value="1"/>
</dbReference>
<comment type="caution">
    <text evidence="2">The sequence shown here is derived from an EMBL/GenBank/DDBJ whole genome shotgun (WGS) entry which is preliminary data.</text>
</comment>
<dbReference type="InterPro" id="IPR027275">
    <property type="entry name" value="PRC-brl_dom"/>
</dbReference>
<organism evidence="2 3">
    <name type="scientific">Thermotalea metallivorans</name>
    <dbReference type="NCBI Taxonomy" id="520762"/>
    <lineage>
        <taxon>Bacteria</taxon>
        <taxon>Bacillati</taxon>
        <taxon>Bacillota</taxon>
        <taxon>Clostridia</taxon>
        <taxon>Peptostreptococcales</taxon>
        <taxon>Thermotaleaceae</taxon>
        <taxon>Thermotalea</taxon>
    </lineage>
</organism>
<dbReference type="AlphaFoldDB" id="A0A140L5I0"/>
<dbReference type="OrthoDB" id="6024937at2"/>
<name>A0A140L5I0_9FIRM</name>
<dbReference type="STRING" id="520762.AN619_15590"/>
<proteinExistence type="predicted"/>
<gene>
    <name evidence="2" type="ORF">AN619_15590</name>
</gene>
<dbReference type="EMBL" id="LOEE01000031">
    <property type="protein sequence ID" value="KXG75805.1"/>
    <property type="molecule type" value="Genomic_DNA"/>
</dbReference>
<dbReference type="Pfam" id="PF05239">
    <property type="entry name" value="PRC"/>
    <property type="match status" value="1"/>
</dbReference>
<evidence type="ECO:0000259" key="1">
    <source>
        <dbReference type="Pfam" id="PF05239"/>
    </source>
</evidence>
<sequence>MKLSKLGGKEIVNLTDGGRLGIVAESDLLIDEKTGKIKSLLVPDFKNQLSLFSDRNFIEIPWNCVRKIGNDMIIIELEEEKTGRRKFSL</sequence>
<dbReference type="NCBIfam" id="TIGR02888">
    <property type="entry name" value="spore_YlmC_YmxH"/>
    <property type="match status" value="1"/>
</dbReference>
<evidence type="ECO:0000313" key="3">
    <source>
        <dbReference type="Proteomes" id="UP000070456"/>
    </source>
</evidence>
<dbReference type="InterPro" id="IPR011033">
    <property type="entry name" value="PRC_barrel-like_sf"/>
</dbReference>
<keyword evidence="3" id="KW-1185">Reference proteome</keyword>
<dbReference type="PATRIC" id="fig|520762.4.peg.1727"/>
<dbReference type="Proteomes" id="UP000070456">
    <property type="component" value="Unassembled WGS sequence"/>
</dbReference>
<accession>A0A140L5I0</accession>
<reference evidence="2 3" key="1">
    <citation type="submission" date="2015-12" db="EMBL/GenBank/DDBJ databases">
        <title>Draft genome sequence of the thermoanaerobe Thermotalea metallivorans, an isolate from the runoff channel of the Great Artesian Basin, Australia.</title>
        <authorList>
            <person name="Patel B.K."/>
        </authorList>
    </citation>
    <scope>NUCLEOTIDE SEQUENCE [LARGE SCALE GENOMIC DNA]</scope>
    <source>
        <strain evidence="2 3">B2-1</strain>
    </source>
</reference>
<feature type="domain" description="PRC-barrel" evidence="1">
    <location>
        <begin position="2"/>
        <end position="77"/>
    </location>
</feature>
<dbReference type="SUPFAM" id="SSF50346">
    <property type="entry name" value="PRC-barrel domain"/>
    <property type="match status" value="1"/>
</dbReference>